<evidence type="ECO:0000313" key="1">
    <source>
        <dbReference type="EMBL" id="RUP45093.1"/>
    </source>
</evidence>
<proteinExistence type="predicted"/>
<keyword evidence="2" id="KW-1185">Reference proteome</keyword>
<organism evidence="1 2">
    <name type="scientific">Jimgerdemannia flammicorona</name>
    <dbReference type="NCBI Taxonomy" id="994334"/>
    <lineage>
        <taxon>Eukaryota</taxon>
        <taxon>Fungi</taxon>
        <taxon>Fungi incertae sedis</taxon>
        <taxon>Mucoromycota</taxon>
        <taxon>Mucoromycotina</taxon>
        <taxon>Endogonomycetes</taxon>
        <taxon>Endogonales</taxon>
        <taxon>Endogonaceae</taxon>
        <taxon>Jimgerdemannia</taxon>
    </lineage>
</organism>
<dbReference type="Proteomes" id="UP000268093">
    <property type="component" value="Unassembled WGS sequence"/>
</dbReference>
<accession>A0A433D2U5</accession>
<gene>
    <name evidence="1" type="ORF">BC936DRAFT_148619</name>
</gene>
<reference evidence="1 2" key="1">
    <citation type="journal article" date="2018" name="New Phytol.">
        <title>Phylogenomics of Endogonaceae and evolution of mycorrhizas within Mucoromycota.</title>
        <authorList>
            <person name="Chang Y."/>
            <person name="Desiro A."/>
            <person name="Na H."/>
            <person name="Sandor L."/>
            <person name="Lipzen A."/>
            <person name="Clum A."/>
            <person name="Barry K."/>
            <person name="Grigoriev I.V."/>
            <person name="Martin F.M."/>
            <person name="Stajich J.E."/>
            <person name="Smith M.E."/>
            <person name="Bonito G."/>
            <person name="Spatafora J.W."/>
        </authorList>
    </citation>
    <scope>NUCLEOTIDE SEQUENCE [LARGE SCALE GENOMIC DNA]</scope>
    <source>
        <strain evidence="1 2">GMNB39</strain>
    </source>
</reference>
<protein>
    <submittedName>
        <fullName evidence="1">Uncharacterized protein</fullName>
    </submittedName>
</protein>
<name>A0A433D2U5_9FUNG</name>
<dbReference type="AlphaFoldDB" id="A0A433D2U5"/>
<dbReference type="EMBL" id="RBNI01007829">
    <property type="protein sequence ID" value="RUP45093.1"/>
    <property type="molecule type" value="Genomic_DNA"/>
</dbReference>
<sequence>MKQRSSTRSFWTRARRSMITAGQSAFAAEDRINAGCGVSLHPCDSMDFPVYFERTKTENELKTTMGNLDVLDRLFGAIPTDR</sequence>
<evidence type="ECO:0000313" key="2">
    <source>
        <dbReference type="Proteomes" id="UP000268093"/>
    </source>
</evidence>
<comment type="caution">
    <text evidence="1">The sequence shown here is derived from an EMBL/GenBank/DDBJ whole genome shotgun (WGS) entry which is preliminary data.</text>
</comment>